<evidence type="ECO:0000313" key="5">
    <source>
        <dbReference type="Proteomes" id="UP000548476"/>
    </source>
</evidence>
<name>A0A841FWC9_9ACTN</name>
<proteinExistence type="predicted"/>
<dbReference type="Pfam" id="PF05593">
    <property type="entry name" value="RHS_repeat"/>
    <property type="match status" value="2"/>
</dbReference>
<dbReference type="InterPro" id="IPR022385">
    <property type="entry name" value="Rhs_assc_core"/>
</dbReference>
<feature type="compositionally biased region" description="Polar residues" evidence="2">
    <location>
        <begin position="1132"/>
        <end position="1144"/>
    </location>
</feature>
<dbReference type="NCBIfam" id="TIGR01643">
    <property type="entry name" value="YD_repeat_2x"/>
    <property type="match status" value="1"/>
</dbReference>
<evidence type="ECO:0000259" key="3">
    <source>
        <dbReference type="Pfam" id="PF25023"/>
    </source>
</evidence>
<feature type="region of interest" description="Disordered" evidence="2">
    <location>
        <begin position="50"/>
        <end position="96"/>
    </location>
</feature>
<comment type="caution">
    <text evidence="4">The sequence shown here is derived from an EMBL/GenBank/DDBJ whole genome shotgun (WGS) entry which is preliminary data.</text>
</comment>
<dbReference type="InterPro" id="IPR056823">
    <property type="entry name" value="TEN-like_YD-shell"/>
</dbReference>
<dbReference type="Gene3D" id="2.180.10.10">
    <property type="entry name" value="RHS repeat-associated core"/>
    <property type="match status" value="2"/>
</dbReference>
<keyword evidence="5" id="KW-1185">Reference proteome</keyword>
<reference evidence="4 5" key="1">
    <citation type="submission" date="2020-08" db="EMBL/GenBank/DDBJ databases">
        <title>Genomic Encyclopedia of Type Strains, Phase IV (KMG-IV): sequencing the most valuable type-strain genomes for metagenomic binning, comparative biology and taxonomic classification.</title>
        <authorList>
            <person name="Goeker M."/>
        </authorList>
    </citation>
    <scope>NUCLEOTIDE SEQUENCE [LARGE SCALE GENOMIC DNA]</scope>
    <source>
        <strain evidence="4 5">YIM 65646</strain>
    </source>
</reference>
<feature type="compositionally biased region" description="Low complexity" evidence="2">
    <location>
        <begin position="82"/>
        <end position="92"/>
    </location>
</feature>
<feature type="compositionally biased region" description="Gly residues" evidence="2">
    <location>
        <begin position="1704"/>
        <end position="1717"/>
    </location>
</feature>
<dbReference type="PANTHER" id="PTHR32305">
    <property type="match status" value="1"/>
</dbReference>
<dbReference type="Pfam" id="PF25023">
    <property type="entry name" value="TEN_YD-shell"/>
    <property type="match status" value="1"/>
</dbReference>
<dbReference type="InterPro" id="IPR031325">
    <property type="entry name" value="RHS_repeat"/>
</dbReference>
<dbReference type="NCBIfam" id="TIGR03696">
    <property type="entry name" value="Rhs_assc_core"/>
    <property type="match status" value="1"/>
</dbReference>
<feature type="domain" description="Teneurin-like YD-shell" evidence="3">
    <location>
        <begin position="1425"/>
        <end position="1676"/>
    </location>
</feature>
<dbReference type="InterPro" id="IPR050708">
    <property type="entry name" value="T6SS_VgrG/RHS"/>
</dbReference>
<gene>
    <name evidence="4" type="ORF">HNR73_005722</name>
</gene>
<accession>A0A841FWC9</accession>
<protein>
    <submittedName>
        <fullName evidence="4">RHS repeat-associated protein</fullName>
    </submittedName>
</protein>
<evidence type="ECO:0000256" key="1">
    <source>
        <dbReference type="ARBA" id="ARBA00022737"/>
    </source>
</evidence>
<evidence type="ECO:0000313" key="4">
    <source>
        <dbReference type="EMBL" id="MBB6037842.1"/>
    </source>
</evidence>
<feature type="region of interest" description="Disordered" evidence="2">
    <location>
        <begin position="1695"/>
        <end position="1724"/>
    </location>
</feature>
<sequence length="1960" mass="210066">MITPKPTEIIPTRGANHVQIFRRSMAAGIAAALIPVVLIATPALADGFQRSPQPFDSTPVEPVSGAGSAFSDAAPNWGGGPADAPGPSGSGDWSATDLSHAGSWTHGGASGGFSYTYAMRVPPTTGPASPMSLAYSSASHDGRTSGTNNQASWVGDGWSYSTGFVERTYAACGSEPEESGNQGDDLTGDLCWDDDSPAVTLSLAGTNTALVRDDDTGVWRAASDTNWRVRHSGAIAAPGAASTEKWTVTTPDGTTHHFAAVASSRLTVPVFGNHSGEACHKSGDFKGSRCDQAYRWLLDKSVDVHGNMTRYTYGTAKGDYGPAMSEDSTADYTRESWPTRIELGLREGSSAGPAAKVEFTTADRCLTDCRDSAGDPKQDNWPDTPWDLHCESGDGCQTHSPSFFSTKRLSAVTTYVADGAGFRKVDSWALTHEFKDYGDAEQVVLWLSGIRQTGHIGGTASMPGLEFGGMFFPNRVDRGEAWPTVWRPRLTSIRNETGGVTTINYSDPDCGPGSVPSAHEHNTRRCYPVKYTPEGLADPVETYFHKYVVTSIAEADATGGGDVVWTFYQYSTAGGGTETLWAWNDAEYVPDDDRDWNQWRGYAEVVTLTGDPADPAPQLRSRTRYYRGLDGDKLPGGQKRSVSVTDTQGDVAVDHRALAGMAWETASYDDTTVISTQTNWYWHSRTATRGYDGGKLEAFLTGIARTDSRTRLSPSKWRETRTENTYDAYGRVTAIADGGEVSVTGDERCLRTTYTDNTTAWLLASVATTESVSVACSAPVNRPTDVIGAARAYYDGHTSLKAAPTHGLITKAEALEAWNGEAVYTTVGTSTFDDLGRPLVDTDALGAATTTEYTPAGAGPLTQTKTTNAAGHVTTTRLDPAWGSITRTEAPNARDTVVTYDALGRATAVWTPDRDPATVPASKLFTYDVSQTEPSAVTTKTMIQDGSYLTEIALYDSLLRARQTQKQTSGGRIITQTVYDSYGRARYDSAGVFNNESGPTDRLMWVPRTADVARTEFAYDNAGRVTDEIFVVKGDELRRTSYRYGGHDTHWMTTTIAPQGGISTATLTDAKDRTVELRQFHDRGAAGGFDATTYAYTPDGDLSRVTDAAGNQWSFTYDIRGRQVTLDDPDTGPSSRTYNAGGQVTSTTDANNTTLTYAYDVLGRPTKVWRGPADASRPIIERTYDGAVRGVGHPHTATHWVDGQAWTTTIEKYSYDGQVQRTSTKLPAAAGPLAGTYTQSSTFYPDGKTLTTTLGAAGGLAEETLTHHYDAMGRPTKLTSNGDDEGEGHVYVDHAVYSPYGQLLQRRLGDPDEVGGTSGRAWQTWMYEEGTGRLAQFYFDKDTVGEPTGTNYGIAALSYRYDAAGNILSITDDPVHTSGDLDPETQCFQYDHLRRLTEAWAQAGTGACAAVPSGGVVGGPGAYWSTYRYDKTGNRLSETTWNPAGRTEQKYAYPAAGGDAPHAATSVTGGDTSTGFTYDAAGFTKTATRDGQTDAYTWTPTGRLETVVGTEGTTRFYDDAAGQRVMRVDPDGDMTAWVAGHELNYSAATGTVKATRFYQHSGVTVGARVDRGDIEWFATDQHGTNQWIVNGDKLTAKVRRYDPFGNVRSASAAAEAAWPGQQGYVGGITNEGVGLTTVGAREYDPATGRFMSVDPIGAYTNPQQLNGYSYASNNPVTKADPSGLYETECQASSTGCKSGPGASSSGGGGQSSGGGGGEGEDTDYSEDDYTAALLWSACAVYPEDGHCETMDSQYTTPTDQGIVMIDLYIAAEWFMPPIFQGHGNNRGHETSPWAESKVKVFWDTASGQITTVVWPTCVGDECHTAVDLCFGCGEGNSVDVSDWTRYANQSDPVRPWTTEESPGWAGVSFTIDAVNSVIPVGPAINRTVSVGFDGSSSAVNDSGDSFPSLTVVQITRDGETNVLAEMDELDADLGIFWLSPDANTLSHVYSWEDGDMVAGS</sequence>
<dbReference type="RefSeq" id="WP_184790657.1">
    <property type="nucleotide sequence ID" value="NZ_BONT01000065.1"/>
</dbReference>
<feature type="region of interest" description="Disordered" evidence="2">
    <location>
        <begin position="1124"/>
        <end position="1147"/>
    </location>
</feature>
<dbReference type="PANTHER" id="PTHR32305:SF17">
    <property type="entry name" value="TRNA NUCLEASE WAPA"/>
    <property type="match status" value="1"/>
</dbReference>
<dbReference type="EMBL" id="JACHGT010000014">
    <property type="protein sequence ID" value="MBB6037842.1"/>
    <property type="molecule type" value="Genomic_DNA"/>
</dbReference>
<dbReference type="InterPro" id="IPR006530">
    <property type="entry name" value="YD"/>
</dbReference>
<organism evidence="4 5">
    <name type="scientific">Phytomonospora endophytica</name>
    <dbReference type="NCBI Taxonomy" id="714109"/>
    <lineage>
        <taxon>Bacteria</taxon>
        <taxon>Bacillati</taxon>
        <taxon>Actinomycetota</taxon>
        <taxon>Actinomycetes</taxon>
        <taxon>Micromonosporales</taxon>
        <taxon>Micromonosporaceae</taxon>
        <taxon>Phytomonospora</taxon>
    </lineage>
</organism>
<keyword evidence="1" id="KW-0677">Repeat</keyword>
<evidence type="ECO:0000256" key="2">
    <source>
        <dbReference type="SAM" id="MobiDB-lite"/>
    </source>
</evidence>
<dbReference type="Proteomes" id="UP000548476">
    <property type="component" value="Unassembled WGS sequence"/>
</dbReference>